<sequence>MDILMDPNLIQEMKSFIAHTRETPAQIKDRHDAERDVRQRRRTEQKMVRAHNESQLQEFIDTVQEIQNEPGIYPDLAINEYSQQRSACDREWRTLWKLRAEFMESESRGEAGELKNRRNWSGVMRLGSKTSKYYLDQIQNYLNQISKNHDEEDDISQ</sequence>
<protein>
    <submittedName>
        <fullName evidence="1">Uncharacterized protein</fullName>
    </submittedName>
</protein>
<keyword evidence="2" id="KW-1185">Reference proteome</keyword>
<proteinExistence type="predicted"/>
<comment type="caution">
    <text evidence="1">The sequence shown here is derived from an EMBL/GenBank/DDBJ whole genome shotgun (WGS) entry which is preliminary data.</text>
</comment>
<gene>
    <name evidence="1" type="ORF">F5876DRAFT_68436</name>
</gene>
<evidence type="ECO:0000313" key="2">
    <source>
        <dbReference type="Proteomes" id="UP001163835"/>
    </source>
</evidence>
<dbReference type="EMBL" id="MU795348">
    <property type="protein sequence ID" value="KAJ3807037.1"/>
    <property type="molecule type" value="Genomic_DNA"/>
</dbReference>
<organism evidence="1 2">
    <name type="scientific">Lentinula aff. lateritia</name>
    <dbReference type="NCBI Taxonomy" id="2804960"/>
    <lineage>
        <taxon>Eukaryota</taxon>
        <taxon>Fungi</taxon>
        <taxon>Dikarya</taxon>
        <taxon>Basidiomycota</taxon>
        <taxon>Agaricomycotina</taxon>
        <taxon>Agaricomycetes</taxon>
        <taxon>Agaricomycetidae</taxon>
        <taxon>Agaricales</taxon>
        <taxon>Marasmiineae</taxon>
        <taxon>Omphalotaceae</taxon>
        <taxon>Lentinula</taxon>
    </lineage>
</organism>
<evidence type="ECO:0000313" key="1">
    <source>
        <dbReference type="EMBL" id="KAJ3807037.1"/>
    </source>
</evidence>
<accession>A0ACC1TQZ9</accession>
<reference evidence="1" key="1">
    <citation type="submission" date="2022-09" db="EMBL/GenBank/DDBJ databases">
        <title>A Global Phylogenomic Analysis of the Shiitake Genus Lentinula.</title>
        <authorList>
            <consortium name="DOE Joint Genome Institute"/>
            <person name="Sierra-Patev S."/>
            <person name="Min B."/>
            <person name="Naranjo-Ortiz M."/>
            <person name="Looney B."/>
            <person name="Konkel Z."/>
            <person name="Slot J.C."/>
            <person name="Sakamoto Y."/>
            <person name="Steenwyk J.L."/>
            <person name="Rokas A."/>
            <person name="Carro J."/>
            <person name="Camarero S."/>
            <person name="Ferreira P."/>
            <person name="Molpeceres G."/>
            <person name="Ruiz-Duenas F.J."/>
            <person name="Serrano A."/>
            <person name="Henrissat B."/>
            <person name="Drula E."/>
            <person name="Hughes K.W."/>
            <person name="Mata J.L."/>
            <person name="Ishikawa N.K."/>
            <person name="Vargas-Isla R."/>
            <person name="Ushijima S."/>
            <person name="Smith C.A."/>
            <person name="Ahrendt S."/>
            <person name="Andreopoulos W."/>
            <person name="He G."/>
            <person name="Labutti K."/>
            <person name="Lipzen A."/>
            <person name="Ng V."/>
            <person name="Riley R."/>
            <person name="Sandor L."/>
            <person name="Barry K."/>
            <person name="Martinez A.T."/>
            <person name="Xiao Y."/>
            <person name="Gibbons J.G."/>
            <person name="Terashima K."/>
            <person name="Grigoriev I.V."/>
            <person name="Hibbett D.S."/>
        </authorList>
    </citation>
    <scope>NUCLEOTIDE SEQUENCE</scope>
    <source>
        <strain evidence="1">TMI1499</strain>
    </source>
</reference>
<name>A0ACC1TQZ9_9AGAR</name>
<dbReference type="Proteomes" id="UP001163835">
    <property type="component" value="Unassembled WGS sequence"/>
</dbReference>